<feature type="transmembrane region" description="Helical" evidence="1">
    <location>
        <begin position="100"/>
        <end position="121"/>
    </location>
</feature>
<sequence>MAKAGQKSPTSACARKVDRRVLFKSAQQGRRCRRPQTFGNIVETFSETQHLKALTPYFHTTLHPRRMSPLVFVIFLIVYLLLCACIFVRSTQALPKKRWLRIAWVAGLAFCATAFFAGSAFRETVIAGLPVGHWLRVLGVTWMLTFPYWVVAVVFWEVIRLVNKRRRILSKCVETHRARAKVLALAATVAAVTVVFIFGYWRFSNPVITPLAVKINKPLGGQYAGSGKVLRIAVASDLHLGDIIDRERVRDFVSRINALQPNIILLAGDVIDRSVDALEKQNMGVELEKLHAPLGVFAVLGNHEKYANAKRSLDFLEKHGVRVLYDEAVPLANGAFTLAGRADHSIKSRKTLEEILAGTDRARPIILMDHQPRELARAQAAGVDLQFSGHTHAGQIWPVTWIIRFMYEVPHGYSRKGDFQVYVTSGLGLWGFPARIGSKSEIVDVTVEFAK</sequence>
<evidence type="ECO:0000256" key="1">
    <source>
        <dbReference type="SAM" id="Phobius"/>
    </source>
</evidence>
<protein>
    <recommendedName>
        <fullName evidence="2">Calcineurin-like phosphoesterase domain-containing protein</fullName>
    </recommendedName>
</protein>
<dbReference type="CDD" id="cd07385">
    <property type="entry name" value="MPP_YkuE_C"/>
    <property type="match status" value="1"/>
</dbReference>
<feature type="domain" description="Calcineurin-like phosphoesterase" evidence="2">
    <location>
        <begin position="230"/>
        <end position="393"/>
    </location>
</feature>
<reference evidence="3 4" key="1">
    <citation type="journal article" date="2018" name="Syst. Appl. Microbiol.">
        <title>Ereboglobus luteus gen. nov. sp. nov. from cockroach guts, and new insights into the oxygen relationship of the genera Opitutus and Didymococcus (Verrucomicrobia: Opitutaceae).</title>
        <authorList>
            <person name="Tegtmeier D."/>
            <person name="Belitz A."/>
            <person name="Radek R."/>
            <person name="Heimerl T."/>
            <person name="Brune A."/>
        </authorList>
    </citation>
    <scope>NUCLEOTIDE SEQUENCE [LARGE SCALE GENOMIC DNA]</scope>
    <source>
        <strain evidence="3 4">Ho45</strain>
    </source>
</reference>
<feature type="transmembrane region" description="Helical" evidence="1">
    <location>
        <begin position="67"/>
        <end position="88"/>
    </location>
</feature>
<keyword evidence="1" id="KW-0472">Membrane</keyword>
<evidence type="ECO:0000313" key="3">
    <source>
        <dbReference type="EMBL" id="AWI09053.1"/>
    </source>
</evidence>
<dbReference type="OrthoDB" id="9780884at2"/>
<dbReference type="KEGG" id="elut:CKA38_07190"/>
<dbReference type="AlphaFoldDB" id="A0A2U8E2G0"/>
<dbReference type="PANTHER" id="PTHR31302">
    <property type="entry name" value="TRANSMEMBRANE PROTEIN WITH METALLOPHOSPHOESTERASE DOMAIN-RELATED"/>
    <property type="match status" value="1"/>
</dbReference>
<dbReference type="SUPFAM" id="SSF56300">
    <property type="entry name" value="Metallo-dependent phosphatases"/>
    <property type="match status" value="1"/>
</dbReference>
<dbReference type="InterPro" id="IPR029052">
    <property type="entry name" value="Metallo-depent_PP-like"/>
</dbReference>
<feature type="transmembrane region" description="Helical" evidence="1">
    <location>
        <begin position="141"/>
        <end position="162"/>
    </location>
</feature>
<evidence type="ECO:0000313" key="4">
    <source>
        <dbReference type="Proteomes" id="UP000244896"/>
    </source>
</evidence>
<proteinExistence type="predicted"/>
<keyword evidence="4" id="KW-1185">Reference proteome</keyword>
<dbReference type="InterPro" id="IPR004843">
    <property type="entry name" value="Calcineurin-like_PHP"/>
</dbReference>
<keyword evidence="1" id="KW-1133">Transmembrane helix</keyword>
<accession>A0A2U8E2G0</accession>
<dbReference type="EMBL" id="CP023004">
    <property type="protein sequence ID" value="AWI09053.1"/>
    <property type="molecule type" value="Genomic_DNA"/>
</dbReference>
<name>A0A2U8E2G0_9BACT</name>
<dbReference type="PANTHER" id="PTHR31302:SF0">
    <property type="entry name" value="TRANSMEMBRANE PROTEIN WITH METALLOPHOSPHOESTERASE DOMAIN"/>
    <property type="match status" value="1"/>
</dbReference>
<dbReference type="InterPro" id="IPR051158">
    <property type="entry name" value="Metallophosphoesterase_sf"/>
</dbReference>
<dbReference type="Pfam" id="PF00149">
    <property type="entry name" value="Metallophos"/>
    <property type="match status" value="1"/>
</dbReference>
<feature type="transmembrane region" description="Helical" evidence="1">
    <location>
        <begin position="182"/>
        <end position="201"/>
    </location>
</feature>
<dbReference type="GO" id="GO:0016787">
    <property type="term" value="F:hydrolase activity"/>
    <property type="evidence" value="ECO:0007669"/>
    <property type="project" value="InterPro"/>
</dbReference>
<dbReference type="Proteomes" id="UP000244896">
    <property type="component" value="Chromosome"/>
</dbReference>
<gene>
    <name evidence="3" type="ORF">CKA38_07190</name>
</gene>
<organism evidence="3 4">
    <name type="scientific">Ereboglobus luteus</name>
    <dbReference type="NCBI Taxonomy" id="1796921"/>
    <lineage>
        <taxon>Bacteria</taxon>
        <taxon>Pseudomonadati</taxon>
        <taxon>Verrucomicrobiota</taxon>
        <taxon>Opitutia</taxon>
        <taxon>Opitutales</taxon>
        <taxon>Opitutaceae</taxon>
        <taxon>Ereboglobus</taxon>
    </lineage>
</organism>
<keyword evidence="1" id="KW-0812">Transmembrane</keyword>
<evidence type="ECO:0000259" key="2">
    <source>
        <dbReference type="Pfam" id="PF00149"/>
    </source>
</evidence>
<dbReference type="Gene3D" id="3.60.21.10">
    <property type="match status" value="1"/>
</dbReference>